<evidence type="ECO:0000313" key="3">
    <source>
        <dbReference type="EMBL" id="PLT47594.1"/>
    </source>
</evidence>
<gene>
    <name evidence="3" type="ORF">B8V81_1818</name>
</gene>
<evidence type="ECO:0000313" key="4">
    <source>
        <dbReference type="Proteomes" id="UP000234789"/>
    </source>
</evidence>
<dbReference type="RefSeq" id="WP_180968407.1">
    <property type="nucleotide sequence ID" value="NZ_NFEZ01000003.1"/>
</dbReference>
<dbReference type="Proteomes" id="UP000234789">
    <property type="component" value="Unassembled WGS sequence"/>
</dbReference>
<dbReference type="InterPro" id="IPR051465">
    <property type="entry name" value="Cell_Envelope_Struct_Comp"/>
</dbReference>
<keyword evidence="4" id="KW-1185">Reference proteome</keyword>
<accession>A0A2N5NBA7</accession>
<dbReference type="EMBL" id="NFEZ01000003">
    <property type="protein sequence ID" value="PLT47594.1"/>
    <property type="molecule type" value="Genomic_DNA"/>
</dbReference>
<evidence type="ECO:0000259" key="2">
    <source>
        <dbReference type="PROSITE" id="PS51272"/>
    </source>
</evidence>
<feature type="signal peptide" evidence="1">
    <location>
        <begin position="1"/>
        <end position="22"/>
    </location>
</feature>
<sequence length="397" mass="44340">MKTIKFVLSCAIAASILPFSPAAGKAAATGTTSAPGFKDVKSTDWFYSSIQKLTANGLVNGFEDGTFRPQKEVSRAEFIKLVSAALKIETAAPSAGDAWYKPYVTAAVEAGIHKTNDFNGNWTQPITRQEMARITVRAVEDQLRTGTTTDPQLVYEATKRGIISGLSGGELGLKEKSTRAQATVIIDRILTLLAGGTLPMDKRAASYAEVAYTGTNVETMWGGKFRQLPFKAKIRNYINGEFKQILILDMDDKNSPYRSWLPDGTLGKLDPMKLTGIVKSNTQEWKNEYMMAFRIELSNTKVVKNYFDQFRGMIGAPYLMSAVNISTQKTPFSTELYFRLDTINSKEVWVFYAIKKERVERAQKFDAPFFYFETYGNDHYLLYLGSEDGRIFGGKNE</sequence>
<dbReference type="AlphaFoldDB" id="A0A2N5NBA7"/>
<proteinExistence type="predicted"/>
<reference evidence="3 4" key="1">
    <citation type="submission" date="2017-05" db="EMBL/GenBank/DDBJ databases">
        <title>Functional genome analysis of Paenibacillus pasadenensis strain R16: insights on endophytic life style and antifungal activity.</title>
        <authorList>
            <person name="Passera A."/>
            <person name="Marcolungo L."/>
            <person name="Casati P."/>
            <person name="Brasca M."/>
            <person name="Quaglino F."/>
            <person name="Delledonne M."/>
        </authorList>
    </citation>
    <scope>NUCLEOTIDE SEQUENCE [LARGE SCALE GENOMIC DNA]</scope>
    <source>
        <strain evidence="3 4">R16</strain>
    </source>
</reference>
<keyword evidence="1" id="KW-0732">Signal</keyword>
<evidence type="ECO:0000256" key="1">
    <source>
        <dbReference type="SAM" id="SignalP"/>
    </source>
</evidence>
<protein>
    <recommendedName>
        <fullName evidence="2">SLH domain-containing protein</fullName>
    </recommendedName>
</protein>
<name>A0A2N5NBA7_9BACL</name>
<dbReference type="InterPro" id="IPR001119">
    <property type="entry name" value="SLH_dom"/>
</dbReference>
<organism evidence="3 4">
    <name type="scientific">Paenibacillus pasadenensis</name>
    <dbReference type="NCBI Taxonomy" id="217090"/>
    <lineage>
        <taxon>Bacteria</taxon>
        <taxon>Bacillati</taxon>
        <taxon>Bacillota</taxon>
        <taxon>Bacilli</taxon>
        <taxon>Bacillales</taxon>
        <taxon>Paenibacillaceae</taxon>
        <taxon>Paenibacillus</taxon>
    </lineage>
</organism>
<dbReference type="PANTHER" id="PTHR43308">
    <property type="entry name" value="OUTER MEMBRANE PROTEIN ALPHA-RELATED"/>
    <property type="match status" value="1"/>
</dbReference>
<feature type="chain" id="PRO_5039541257" description="SLH domain-containing protein" evidence="1">
    <location>
        <begin position="23"/>
        <end position="397"/>
    </location>
</feature>
<dbReference type="Pfam" id="PF00395">
    <property type="entry name" value="SLH"/>
    <property type="match status" value="1"/>
</dbReference>
<dbReference type="PANTHER" id="PTHR43308:SF5">
    <property type="entry name" value="S-LAYER PROTEIN _ PEPTIDOGLYCAN ENDO-BETA-N-ACETYLGLUCOSAMINIDASE"/>
    <property type="match status" value="1"/>
</dbReference>
<dbReference type="PROSITE" id="PS51272">
    <property type="entry name" value="SLH"/>
    <property type="match status" value="1"/>
</dbReference>
<feature type="domain" description="SLH" evidence="2">
    <location>
        <begin position="33"/>
        <end position="96"/>
    </location>
</feature>
<comment type="caution">
    <text evidence="3">The sequence shown here is derived from an EMBL/GenBank/DDBJ whole genome shotgun (WGS) entry which is preliminary data.</text>
</comment>